<gene>
    <name evidence="2" type="ORF">CFF01_03130</name>
</gene>
<evidence type="ECO:0000313" key="3">
    <source>
        <dbReference type="Proteomes" id="UP000198233"/>
    </source>
</evidence>
<protein>
    <submittedName>
        <fullName evidence="2">Uncharacterized protein</fullName>
    </submittedName>
</protein>
<dbReference type="RefSeq" id="WP_088903824.1">
    <property type="nucleotide sequence ID" value="NZ_CP022272.1"/>
</dbReference>
<evidence type="ECO:0000256" key="1">
    <source>
        <dbReference type="SAM" id="Phobius"/>
    </source>
</evidence>
<reference evidence="2 3" key="1">
    <citation type="submission" date="2017-06" db="EMBL/GenBank/DDBJ databases">
        <title>Complete genome sequence of Shewanella marisflavi EP1 associated with anaerobic 2,4-dinitrotoluene reduction and salt tolerance.</title>
        <authorList>
            <person name="Huang J."/>
        </authorList>
    </citation>
    <scope>NUCLEOTIDE SEQUENCE [LARGE SCALE GENOMIC DNA]</scope>
    <source>
        <strain evidence="2 3">EP1</strain>
    </source>
</reference>
<sequence length="225" mass="25624">MEKLTLDDTPWFGTTDFKGKNQLTSDSNIRLKSSRLLYPLPLPLEILFFIGPLTLAILPFINPSLMLPEDWLTLNIAALLGYLILKKLFITSIYGRGGKQVCQINAERLSIPGSRLIDTKAGPVEIQRRDIKEIGVRYWPSTRDLRTSYDVSELIIKLESGQSICLKSLYFPIKPLLYLLVYFDYPITLQKRRHSLAIVARSLFVAFPLVALVAVTGLLFKEYFL</sequence>
<dbReference type="Proteomes" id="UP000198233">
    <property type="component" value="Chromosome"/>
</dbReference>
<accession>A0AAC9TY79</accession>
<keyword evidence="1" id="KW-0812">Transmembrane</keyword>
<keyword evidence="1" id="KW-0472">Membrane</keyword>
<evidence type="ECO:0000313" key="2">
    <source>
        <dbReference type="EMBL" id="ASJ95659.1"/>
    </source>
</evidence>
<proteinExistence type="predicted"/>
<dbReference type="EMBL" id="CP022272">
    <property type="protein sequence ID" value="ASJ95659.1"/>
    <property type="molecule type" value="Genomic_DNA"/>
</dbReference>
<name>A0AAC9TY79_9GAMM</name>
<dbReference type="KEGG" id="smav:CFF01_03130"/>
<feature type="transmembrane region" description="Helical" evidence="1">
    <location>
        <begin position="36"/>
        <end position="60"/>
    </location>
</feature>
<organism evidence="2 3">
    <name type="scientific">Shewanella marisflavi</name>
    <dbReference type="NCBI Taxonomy" id="260364"/>
    <lineage>
        <taxon>Bacteria</taxon>
        <taxon>Pseudomonadati</taxon>
        <taxon>Pseudomonadota</taxon>
        <taxon>Gammaproteobacteria</taxon>
        <taxon>Alteromonadales</taxon>
        <taxon>Shewanellaceae</taxon>
        <taxon>Shewanella</taxon>
    </lineage>
</organism>
<dbReference type="AlphaFoldDB" id="A0AAC9TY79"/>
<keyword evidence="1" id="KW-1133">Transmembrane helix</keyword>
<feature type="transmembrane region" description="Helical" evidence="1">
    <location>
        <begin position="72"/>
        <end position="90"/>
    </location>
</feature>
<feature type="transmembrane region" description="Helical" evidence="1">
    <location>
        <begin position="198"/>
        <end position="220"/>
    </location>
</feature>